<dbReference type="SUPFAM" id="SSF160379">
    <property type="entry name" value="SP0830-like"/>
    <property type="match status" value="1"/>
</dbReference>
<dbReference type="InterPro" id="IPR012545">
    <property type="entry name" value="DUF1697"/>
</dbReference>
<proteinExistence type="predicted"/>
<evidence type="ECO:0008006" key="3">
    <source>
        <dbReference type="Google" id="ProtNLM"/>
    </source>
</evidence>
<dbReference type="STRING" id="1423725.FC19_GL000033"/>
<accession>A0A0R2CZB2</accession>
<evidence type="ECO:0000313" key="1">
    <source>
        <dbReference type="EMBL" id="KRM94932.1"/>
    </source>
</evidence>
<reference evidence="1 2" key="1">
    <citation type="journal article" date="2015" name="Genome Announc.">
        <title>Expanding the biotechnology potential of lactobacilli through comparative genomics of 213 strains and associated genera.</title>
        <authorList>
            <person name="Sun Z."/>
            <person name="Harris H.M."/>
            <person name="McCann A."/>
            <person name="Guo C."/>
            <person name="Argimon S."/>
            <person name="Zhang W."/>
            <person name="Yang X."/>
            <person name="Jeffery I.B."/>
            <person name="Cooney J.C."/>
            <person name="Kagawa T.F."/>
            <person name="Liu W."/>
            <person name="Song Y."/>
            <person name="Salvetti E."/>
            <person name="Wrobel A."/>
            <person name="Rasinkangas P."/>
            <person name="Parkhill J."/>
            <person name="Rea M.C."/>
            <person name="O'Sullivan O."/>
            <person name="Ritari J."/>
            <person name="Douillard F.P."/>
            <person name="Paul Ross R."/>
            <person name="Yang R."/>
            <person name="Briner A.E."/>
            <person name="Felis G.E."/>
            <person name="de Vos W.M."/>
            <person name="Barrangou R."/>
            <person name="Klaenhammer T.R."/>
            <person name="Caufield P.W."/>
            <person name="Cui Y."/>
            <person name="Zhang H."/>
            <person name="O'Toole P.W."/>
        </authorList>
    </citation>
    <scope>NUCLEOTIDE SEQUENCE [LARGE SCALE GENOMIC DNA]</scope>
    <source>
        <strain evidence="1 2">DSM 21051</strain>
    </source>
</reference>
<gene>
    <name evidence="1" type="ORF">FC19_GL000033</name>
</gene>
<dbReference type="EMBL" id="AYZD01000034">
    <property type="protein sequence ID" value="KRM94932.1"/>
    <property type="molecule type" value="Genomic_DNA"/>
</dbReference>
<sequence>MKYYVFLRGVTPTGKNRIPKMVILKSIMEDAGFKKVMTYIQSGNIIFDSDLPKPEVAKEVHMRILENIGADLKVIVKSRKELAVALNENPFDDTYDYSRVHLVFFNERLSELNFDLLNNVSLLGEKLEIGSECIYMYLPKDAAKKRLNNNFLERKLKIDATTRKFNVITKLIRLERE</sequence>
<dbReference type="Proteomes" id="UP000051015">
    <property type="component" value="Unassembled WGS sequence"/>
</dbReference>
<organism evidence="1 2">
    <name type="scientific">Liquorilactobacillus aquaticus DSM 21051</name>
    <dbReference type="NCBI Taxonomy" id="1423725"/>
    <lineage>
        <taxon>Bacteria</taxon>
        <taxon>Bacillati</taxon>
        <taxon>Bacillota</taxon>
        <taxon>Bacilli</taxon>
        <taxon>Lactobacillales</taxon>
        <taxon>Lactobacillaceae</taxon>
        <taxon>Liquorilactobacillus</taxon>
    </lineage>
</organism>
<name>A0A0R2CZB2_9LACO</name>
<comment type="caution">
    <text evidence="1">The sequence shown here is derived from an EMBL/GenBank/DDBJ whole genome shotgun (WGS) entry which is preliminary data.</text>
</comment>
<protein>
    <recommendedName>
        <fullName evidence="3">DUF1697 domain-containing protein</fullName>
    </recommendedName>
</protein>
<evidence type="ECO:0000313" key="2">
    <source>
        <dbReference type="Proteomes" id="UP000051015"/>
    </source>
</evidence>
<keyword evidence="2" id="KW-1185">Reference proteome</keyword>
<dbReference type="Pfam" id="PF08002">
    <property type="entry name" value="DUF1697"/>
    <property type="match status" value="1"/>
</dbReference>
<dbReference type="Gene3D" id="3.30.70.1280">
    <property type="entry name" value="SP0830-like domains"/>
    <property type="match status" value="1"/>
</dbReference>
<dbReference type="PANTHER" id="PTHR36439">
    <property type="entry name" value="BLL4334 PROTEIN"/>
    <property type="match status" value="1"/>
</dbReference>
<dbReference type="PATRIC" id="fig|1423725.3.peg.33"/>
<dbReference type="AlphaFoldDB" id="A0A0R2CZB2"/>
<dbReference type="OrthoDB" id="9806494at2"/>
<dbReference type="PIRSF" id="PIRSF008502">
    <property type="entry name" value="UCP008502"/>
    <property type="match status" value="1"/>
</dbReference>
<dbReference type="PANTHER" id="PTHR36439:SF1">
    <property type="entry name" value="DUF1697 DOMAIN-CONTAINING PROTEIN"/>
    <property type="match status" value="1"/>
</dbReference>